<dbReference type="GO" id="GO:0048168">
    <property type="term" value="P:regulation of neuronal synaptic plasticity"/>
    <property type="evidence" value="ECO:0007669"/>
    <property type="project" value="InterPro"/>
</dbReference>
<dbReference type="InterPro" id="IPR033374">
    <property type="entry name" value="NSMF"/>
</dbReference>
<evidence type="ECO:0000313" key="2">
    <source>
        <dbReference type="Proteomes" id="UP000694386"/>
    </source>
</evidence>
<dbReference type="PANTHER" id="PTHR32061">
    <property type="entry name" value="NMDA RECEPTOR SYNAPTONUCLEAR SIGNALING AND NEURONAL MIGRATION FACTOR"/>
    <property type="match status" value="1"/>
</dbReference>
<dbReference type="AlphaFoldDB" id="A0A8C2MK84"/>
<evidence type="ECO:0000313" key="1">
    <source>
        <dbReference type="Ensembl" id="ENSCGRP00001020051.1"/>
    </source>
</evidence>
<protein>
    <submittedName>
        <fullName evidence="1">NMDA receptor synaptonuclear signaling and neuronal migration factor</fullName>
    </submittedName>
</protein>
<name>A0A8C2MK84_CRIGR</name>
<dbReference type="Ensembl" id="ENSCGRT00001024295.1">
    <property type="protein sequence ID" value="ENSCGRP00001020051.1"/>
    <property type="gene ID" value="ENSCGRG00001019298.1"/>
</dbReference>
<dbReference type="Proteomes" id="UP000694386">
    <property type="component" value="Unplaced"/>
</dbReference>
<proteinExistence type="predicted"/>
<reference evidence="1" key="1">
    <citation type="submission" date="2025-08" db="UniProtKB">
        <authorList>
            <consortium name="Ensembl"/>
        </authorList>
    </citation>
    <scope>IDENTIFICATION</scope>
</reference>
<sequence length="139" mass="15055">MGAAASRRRALRSEAMSSVAAKVRAARAFGEYLSQSHPENRNGADDVPIRTWFPKENLFSFQTATTTMQAVFRGYAERKRRKRENDSASVIQRGGTGLPAAAHLLNSAFPSLDLEATSQHRGLGAGWGPAGAGPWKKVK</sequence>
<dbReference type="GO" id="GO:2001222">
    <property type="term" value="P:regulation of neuron migration"/>
    <property type="evidence" value="ECO:0007669"/>
    <property type="project" value="InterPro"/>
</dbReference>
<reference evidence="1" key="2">
    <citation type="submission" date="2025-09" db="UniProtKB">
        <authorList>
            <consortium name="Ensembl"/>
        </authorList>
    </citation>
    <scope>IDENTIFICATION</scope>
</reference>
<accession>A0A8C2MK84</accession>
<dbReference type="PROSITE" id="PS50096">
    <property type="entry name" value="IQ"/>
    <property type="match status" value="1"/>
</dbReference>
<organism evidence="1 2">
    <name type="scientific">Cricetulus griseus</name>
    <name type="common">Chinese hamster</name>
    <name type="synonym">Cricetulus barabensis griseus</name>
    <dbReference type="NCBI Taxonomy" id="10029"/>
    <lineage>
        <taxon>Eukaryota</taxon>
        <taxon>Metazoa</taxon>
        <taxon>Chordata</taxon>
        <taxon>Craniata</taxon>
        <taxon>Vertebrata</taxon>
        <taxon>Euteleostomi</taxon>
        <taxon>Mammalia</taxon>
        <taxon>Eutheria</taxon>
        <taxon>Euarchontoglires</taxon>
        <taxon>Glires</taxon>
        <taxon>Rodentia</taxon>
        <taxon>Myomorpha</taxon>
        <taxon>Muroidea</taxon>
        <taxon>Cricetidae</taxon>
        <taxon>Cricetinae</taxon>
        <taxon>Cricetulus</taxon>
    </lineage>
</organism>
<gene>
    <name evidence="1" type="primary">Nsmf</name>
</gene>
<dbReference type="Gene3D" id="1.20.5.190">
    <property type="match status" value="1"/>
</dbReference>